<comment type="subcellular location">
    <subcellularLocation>
        <location evidence="11">Cell inner membrane</location>
        <topology evidence="11">Multi-pass membrane protein</topology>
    </subcellularLocation>
    <subcellularLocation>
        <location evidence="1">Cell membrane</location>
        <topology evidence="1">Multi-pass membrane protein</topology>
    </subcellularLocation>
</comment>
<dbReference type="STRING" id="1121015.GCA_000420545_02714"/>
<dbReference type="Proteomes" id="UP000029385">
    <property type="component" value="Unassembled WGS sequence"/>
</dbReference>
<gene>
    <name evidence="13" type="ORF">N789_13350</name>
</gene>
<evidence type="ECO:0000256" key="6">
    <source>
        <dbReference type="ARBA" id="ARBA00022692"/>
    </source>
</evidence>
<feature type="transmembrane region" description="Helical" evidence="11">
    <location>
        <begin position="180"/>
        <end position="198"/>
    </location>
</feature>
<evidence type="ECO:0000313" key="14">
    <source>
        <dbReference type="Proteomes" id="UP000029385"/>
    </source>
</evidence>
<feature type="transmembrane region" description="Helical" evidence="11">
    <location>
        <begin position="105"/>
        <end position="134"/>
    </location>
</feature>
<keyword evidence="8 11" id="KW-1133">Transmembrane helix</keyword>
<evidence type="ECO:0000256" key="1">
    <source>
        <dbReference type="ARBA" id="ARBA00004651"/>
    </source>
</evidence>
<feature type="transmembrane region" description="Helical" evidence="11">
    <location>
        <begin position="146"/>
        <end position="168"/>
    </location>
</feature>
<dbReference type="InterPro" id="IPR000412">
    <property type="entry name" value="ABC_2_transport"/>
</dbReference>
<keyword evidence="7" id="KW-0972">Capsule biogenesis/degradation</keyword>
<dbReference type="PRINTS" id="PR00164">
    <property type="entry name" value="ABC2TRNSPORT"/>
</dbReference>
<name>A0A091ATD2_9GAMM</name>
<dbReference type="PROSITE" id="PS51012">
    <property type="entry name" value="ABC_TM2"/>
    <property type="match status" value="1"/>
</dbReference>
<keyword evidence="5" id="KW-0762">Sugar transport</keyword>
<keyword evidence="10 11" id="KW-0472">Membrane</keyword>
<dbReference type="EMBL" id="AVCI01000009">
    <property type="protein sequence ID" value="KFN42621.1"/>
    <property type="molecule type" value="Genomic_DNA"/>
</dbReference>
<dbReference type="GO" id="GO:0140359">
    <property type="term" value="F:ABC-type transporter activity"/>
    <property type="evidence" value="ECO:0007669"/>
    <property type="project" value="InterPro"/>
</dbReference>
<evidence type="ECO:0000256" key="4">
    <source>
        <dbReference type="ARBA" id="ARBA00022475"/>
    </source>
</evidence>
<dbReference type="PATRIC" id="fig|1121015.4.peg.2142"/>
<dbReference type="OrthoDB" id="9786910at2"/>
<dbReference type="GO" id="GO:0015920">
    <property type="term" value="P:lipopolysaccharide transport"/>
    <property type="evidence" value="ECO:0007669"/>
    <property type="project" value="TreeGrafter"/>
</dbReference>
<keyword evidence="14" id="KW-1185">Reference proteome</keyword>
<feature type="domain" description="ABC transmembrane type-2" evidence="12">
    <location>
        <begin position="33"/>
        <end position="257"/>
    </location>
</feature>
<accession>A0A091ATD2</accession>
<sequence length="265" mass="28715">MIGALADSLRFRLDLLHGMVRRDVLGRYRGSHFGLLWSLLSPLLMLVVYTFAFHELLGARWPGADSRAGFATRVFAGMIVHGLLAETLMRAPLAIASRGNFVKKVVFPLAVLPIVPVGAALFHAVLAMLVLIGVSFATGAGVQATALYLPLIAAPFVVLLCGLSWWLAALGVYVRDLSQLSGMIATMLLFLSPVFYPASALPPAYARWIAWNPLSFIIEQTRAALFLGQMPDLSGLCVYALLAGLFAASGLWVFRKLRRGFADVL</sequence>
<evidence type="ECO:0000259" key="12">
    <source>
        <dbReference type="PROSITE" id="PS51012"/>
    </source>
</evidence>
<feature type="transmembrane region" description="Helical" evidence="11">
    <location>
        <begin position="74"/>
        <end position="93"/>
    </location>
</feature>
<organism evidence="13 14">
    <name type="scientific">Arenimonas oryziterrae DSM 21050 = YC6267</name>
    <dbReference type="NCBI Taxonomy" id="1121015"/>
    <lineage>
        <taxon>Bacteria</taxon>
        <taxon>Pseudomonadati</taxon>
        <taxon>Pseudomonadota</taxon>
        <taxon>Gammaproteobacteria</taxon>
        <taxon>Lysobacterales</taxon>
        <taxon>Lysobacteraceae</taxon>
        <taxon>Arenimonas</taxon>
    </lineage>
</organism>
<proteinExistence type="inferred from homology"/>
<evidence type="ECO:0000256" key="11">
    <source>
        <dbReference type="RuleBase" id="RU361157"/>
    </source>
</evidence>
<keyword evidence="9" id="KW-0625">Polysaccharide transport</keyword>
<keyword evidence="6 11" id="KW-0812">Transmembrane</keyword>
<dbReference type="PANTHER" id="PTHR30413">
    <property type="entry name" value="INNER MEMBRANE TRANSPORT PERMEASE"/>
    <property type="match status" value="1"/>
</dbReference>
<evidence type="ECO:0000256" key="9">
    <source>
        <dbReference type="ARBA" id="ARBA00023047"/>
    </source>
</evidence>
<evidence type="ECO:0000256" key="7">
    <source>
        <dbReference type="ARBA" id="ARBA00022903"/>
    </source>
</evidence>
<evidence type="ECO:0000256" key="3">
    <source>
        <dbReference type="ARBA" id="ARBA00022448"/>
    </source>
</evidence>
<dbReference type="Pfam" id="PF01061">
    <property type="entry name" value="ABC2_membrane"/>
    <property type="match status" value="1"/>
</dbReference>
<evidence type="ECO:0000256" key="2">
    <source>
        <dbReference type="ARBA" id="ARBA00007783"/>
    </source>
</evidence>
<dbReference type="GO" id="GO:0043190">
    <property type="term" value="C:ATP-binding cassette (ABC) transporter complex"/>
    <property type="evidence" value="ECO:0007669"/>
    <property type="project" value="InterPro"/>
</dbReference>
<dbReference type="PANTHER" id="PTHR30413:SF10">
    <property type="entry name" value="CAPSULE POLYSACCHARIDE EXPORT INNER-MEMBRANE PROTEIN CTRC"/>
    <property type="match status" value="1"/>
</dbReference>
<comment type="similarity">
    <text evidence="2 11">Belongs to the ABC-2 integral membrane protein family.</text>
</comment>
<dbReference type="InterPro" id="IPR047817">
    <property type="entry name" value="ABC2_TM_bact-type"/>
</dbReference>
<dbReference type="PIRSF" id="PIRSF006648">
    <property type="entry name" value="DrrB"/>
    <property type="match status" value="1"/>
</dbReference>
<keyword evidence="3 11" id="KW-0813">Transport</keyword>
<evidence type="ECO:0000256" key="8">
    <source>
        <dbReference type="ARBA" id="ARBA00022989"/>
    </source>
</evidence>
<evidence type="ECO:0000313" key="13">
    <source>
        <dbReference type="EMBL" id="KFN42621.1"/>
    </source>
</evidence>
<evidence type="ECO:0000256" key="5">
    <source>
        <dbReference type="ARBA" id="ARBA00022597"/>
    </source>
</evidence>
<evidence type="ECO:0000256" key="10">
    <source>
        <dbReference type="ARBA" id="ARBA00023136"/>
    </source>
</evidence>
<comment type="caution">
    <text evidence="13">The sequence shown here is derived from an EMBL/GenBank/DDBJ whole genome shotgun (WGS) entry which is preliminary data.</text>
</comment>
<protein>
    <recommendedName>
        <fullName evidence="11">Transport permease protein</fullName>
    </recommendedName>
</protein>
<feature type="transmembrane region" description="Helical" evidence="11">
    <location>
        <begin position="35"/>
        <end position="54"/>
    </location>
</feature>
<dbReference type="RefSeq" id="WP_022970315.1">
    <property type="nucleotide sequence ID" value="NZ_ATVD01000006.1"/>
</dbReference>
<feature type="transmembrane region" description="Helical" evidence="11">
    <location>
        <begin position="233"/>
        <end position="254"/>
    </location>
</feature>
<reference evidence="13 14" key="1">
    <citation type="submission" date="2013-09" db="EMBL/GenBank/DDBJ databases">
        <title>Genome sequencing of Arenimonas oryziterrae.</title>
        <authorList>
            <person name="Chen F."/>
            <person name="Wang G."/>
        </authorList>
    </citation>
    <scope>NUCLEOTIDE SEQUENCE [LARGE SCALE GENOMIC DNA]</scope>
    <source>
        <strain evidence="13 14">YC6267</strain>
    </source>
</reference>
<dbReference type="eggNOG" id="COG1682">
    <property type="taxonomic scope" value="Bacteria"/>
</dbReference>
<dbReference type="AlphaFoldDB" id="A0A091ATD2"/>
<dbReference type="GO" id="GO:0015774">
    <property type="term" value="P:polysaccharide transport"/>
    <property type="evidence" value="ECO:0007669"/>
    <property type="project" value="UniProtKB-KW"/>
</dbReference>
<dbReference type="InterPro" id="IPR013525">
    <property type="entry name" value="ABC2_TM"/>
</dbReference>
<keyword evidence="4 11" id="KW-1003">Cell membrane</keyword>